<dbReference type="PANTHER" id="PTHR13604">
    <property type="entry name" value="DC12-RELATED"/>
    <property type="match status" value="1"/>
</dbReference>
<dbReference type="EC" id="3.4.-.-" evidence="8"/>
<keyword evidence="4 8" id="KW-0378">Hydrolase</keyword>
<evidence type="ECO:0000256" key="3">
    <source>
        <dbReference type="ARBA" id="ARBA00022763"/>
    </source>
</evidence>
<sequence length="241" mass="27622">MCGRLNMIDDMFVQILMEDLRINNRDDMRYSRFKMPTNEISIVREFDGERFLQTASWWLLQQTTYDGFKPSRFTSFNTRSDKLNQPGSAGYQAFRESRCIVIAKGFGETKKRGGQPVYHDLVANNAAIALGGLYREWLHPRTGDTYTSCSIITNAPHPDLMPYHSKASPLILPQDHSTLDAWLSPNNQQVDMFETLLTPALRHDFSVFQIDKPSQYNPVGQTLTLSPNDFLARQQHTSQPQ</sequence>
<dbReference type="InterPro" id="IPR003738">
    <property type="entry name" value="SRAP"/>
</dbReference>
<keyword evidence="3" id="KW-0227">DNA damage</keyword>
<reference evidence="9 10" key="1">
    <citation type="submission" date="2023-10" db="EMBL/GenBank/DDBJ databases">
        <title>Complete genome sequence of Shewanella sp. DAU334.</title>
        <authorList>
            <person name="Lee Y.-S."/>
            <person name="Jeong H.-R."/>
            <person name="Hwang E.-J."/>
            <person name="Choi Y.-L."/>
            <person name="Kim G.-D."/>
        </authorList>
    </citation>
    <scope>NUCLEOTIDE SEQUENCE [LARGE SCALE GENOMIC DNA]</scope>
    <source>
        <strain evidence="9 10">DAU334</strain>
    </source>
</reference>
<dbReference type="Pfam" id="PF02586">
    <property type="entry name" value="SRAP"/>
    <property type="match status" value="1"/>
</dbReference>
<proteinExistence type="inferred from homology"/>
<evidence type="ECO:0000256" key="6">
    <source>
        <dbReference type="ARBA" id="ARBA00023125"/>
    </source>
</evidence>
<evidence type="ECO:0000313" key="9">
    <source>
        <dbReference type="EMBL" id="WOT04920.1"/>
    </source>
</evidence>
<keyword evidence="10" id="KW-1185">Reference proteome</keyword>
<evidence type="ECO:0000313" key="10">
    <source>
        <dbReference type="Proteomes" id="UP001529491"/>
    </source>
</evidence>
<keyword evidence="2 8" id="KW-0645">Protease</keyword>
<evidence type="ECO:0000256" key="7">
    <source>
        <dbReference type="ARBA" id="ARBA00023239"/>
    </source>
</evidence>
<organism evidence="9 10">
    <name type="scientific">Shewanella youngdeokensis</name>
    <dbReference type="NCBI Taxonomy" id="2999068"/>
    <lineage>
        <taxon>Bacteria</taxon>
        <taxon>Pseudomonadati</taxon>
        <taxon>Pseudomonadota</taxon>
        <taxon>Gammaproteobacteria</taxon>
        <taxon>Alteromonadales</taxon>
        <taxon>Shewanellaceae</taxon>
        <taxon>Shewanella</taxon>
    </lineage>
</organism>
<evidence type="ECO:0000256" key="8">
    <source>
        <dbReference type="RuleBase" id="RU364100"/>
    </source>
</evidence>
<dbReference type="InterPro" id="IPR036590">
    <property type="entry name" value="SRAP-like"/>
</dbReference>
<evidence type="ECO:0000256" key="5">
    <source>
        <dbReference type="ARBA" id="ARBA00023124"/>
    </source>
</evidence>
<comment type="similarity">
    <text evidence="1 8">Belongs to the SOS response-associated peptidase family.</text>
</comment>
<evidence type="ECO:0000256" key="4">
    <source>
        <dbReference type="ARBA" id="ARBA00022801"/>
    </source>
</evidence>
<dbReference type="Gene3D" id="3.90.1680.10">
    <property type="entry name" value="SOS response associated peptidase-like"/>
    <property type="match status" value="1"/>
</dbReference>
<dbReference type="PANTHER" id="PTHR13604:SF0">
    <property type="entry name" value="ABASIC SITE PROCESSING PROTEIN HMCES"/>
    <property type="match status" value="1"/>
</dbReference>
<dbReference type="EMBL" id="CP136522">
    <property type="protein sequence ID" value="WOT04920.1"/>
    <property type="molecule type" value="Genomic_DNA"/>
</dbReference>
<dbReference type="Proteomes" id="UP001529491">
    <property type="component" value="Chromosome"/>
</dbReference>
<keyword evidence="5" id="KW-0190">Covalent protein-DNA linkage</keyword>
<keyword evidence="6" id="KW-0238">DNA-binding</keyword>
<name>A0ABZ0JX84_9GAMM</name>
<accession>A0ABZ0JX84</accession>
<dbReference type="RefSeq" id="WP_310472560.1">
    <property type="nucleotide sequence ID" value="NZ_CP136522.1"/>
</dbReference>
<evidence type="ECO:0000256" key="1">
    <source>
        <dbReference type="ARBA" id="ARBA00008136"/>
    </source>
</evidence>
<keyword evidence="7" id="KW-0456">Lyase</keyword>
<protein>
    <recommendedName>
        <fullName evidence="8">Abasic site processing protein</fullName>
        <ecNumber evidence="8">3.4.-.-</ecNumber>
    </recommendedName>
</protein>
<evidence type="ECO:0000256" key="2">
    <source>
        <dbReference type="ARBA" id="ARBA00022670"/>
    </source>
</evidence>
<gene>
    <name evidence="9" type="ORF">RGE70_16655</name>
</gene>
<dbReference type="SUPFAM" id="SSF143081">
    <property type="entry name" value="BB1717-like"/>
    <property type="match status" value="1"/>
</dbReference>